<dbReference type="PANTHER" id="PTHR10788">
    <property type="entry name" value="TREHALOSE-6-PHOSPHATE SYNTHASE"/>
    <property type="match status" value="1"/>
</dbReference>
<dbReference type="SUPFAM" id="SSF53756">
    <property type="entry name" value="UDP-Glycosyltransferase/glycogen phosphorylase"/>
    <property type="match status" value="1"/>
</dbReference>
<dbReference type="EMBL" id="KZ819604">
    <property type="protein sequence ID" value="PWN34299.1"/>
    <property type="molecule type" value="Genomic_DNA"/>
</dbReference>
<dbReference type="GO" id="GO:0005992">
    <property type="term" value="P:trehalose biosynthetic process"/>
    <property type="evidence" value="ECO:0007669"/>
    <property type="project" value="InterPro"/>
</dbReference>
<dbReference type="Proteomes" id="UP000245771">
    <property type="component" value="Unassembled WGS sequence"/>
</dbReference>
<dbReference type="SUPFAM" id="SSF56784">
    <property type="entry name" value="HAD-like"/>
    <property type="match status" value="1"/>
</dbReference>
<dbReference type="STRING" id="1280837.A0A316V9L1"/>
<dbReference type="GO" id="GO:0004805">
    <property type="term" value="F:trehalose-phosphatase activity"/>
    <property type="evidence" value="ECO:0007669"/>
    <property type="project" value="TreeGrafter"/>
</dbReference>
<gene>
    <name evidence="2" type="ORF">FA14DRAFT_148630</name>
</gene>
<organism evidence="2 3">
    <name type="scientific">Meira miltonrushii</name>
    <dbReference type="NCBI Taxonomy" id="1280837"/>
    <lineage>
        <taxon>Eukaryota</taxon>
        <taxon>Fungi</taxon>
        <taxon>Dikarya</taxon>
        <taxon>Basidiomycota</taxon>
        <taxon>Ustilaginomycotina</taxon>
        <taxon>Exobasidiomycetes</taxon>
        <taxon>Exobasidiales</taxon>
        <taxon>Brachybasidiaceae</taxon>
        <taxon>Meira</taxon>
    </lineage>
</organism>
<dbReference type="InterPro" id="IPR023214">
    <property type="entry name" value="HAD_sf"/>
</dbReference>
<dbReference type="Gene3D" id="3.30.70.1020">
    <property type="entry name" value="Trehalose-6-phosphate phosphatase related protein, domain 2"/>
    <property type="match status" value="1"/>
</dbReference>
<proteinExistence type="inferred from homology"/>
<dbReference type="InterPro" id="IPR003337">
    <property type="entry name" value="Trehalose_PPase"/>
</dbReference>
<name>A0A316V9L1_9BASI</name>
<evidence type="ECO:0000313" key="3">
    <source>
        <dbReference type="Proteomes" id="UP000245771"/>
    </source>
</evidence>
<evidence type="ECO:0000256" key="1">
    <source>
        <dbReference type="ARBA" id="ARBA00005409"/>
    </source>
</evidence>
<dbReference type="Pfam" id="PF00982">
    <property type="entry name" value="Glyco_transf_20"/>
    <property type="match status" value="1"/>
</dbReference>
<dbReference type="FunFam" id="3.40.50.2000:FF:000036">
    <property type="entry name" value="Alpha,alpha-trehalose-phosphate synthase subunit Tps2"/>
    <property type="match status" value="1"/>
</dbReference>
<dbReference type="RefSeq" id="XP_025354601.1">
    <property type="nucleotide sequence ID" value="XM_025497377.1"/>
</dbReference>
<sequence length="828" mass="93454">MAGRRPSSIGGRTCNRRSSVETFGEEVVTEVETPVLPPYDFIPNPSSNGGLMNAVKSLSNEQLRGGKVFIGTPGVATNEWAGVAEKNNIAKRLKDECDSVPVWVEDDTFEAAYAHFCKQILWPTFHYTLPTRNGLEHEHEGFACYRELNKRFAQAIVDEYKEGDIIFINDYHLLLVPEMVREKLPHSKICFFLHIAWPSSEIFRCLTARTHILKGMLGADLVGFQTQNFARHFRQTVSRILQLEATPKGIQIDGRGGFVTVATFPIGIDVKSLNKRRAQPDVAEWVEKLRSRYEGKKVVVGRDKLDSIKGVRQKLLAFEIALHEHPDLIGKVVLLQVALATTEENEEVAAATDVVSRINNKYSTLTYQPVVFLHVQDITFCQYLALLTIADAFLATSLREGMNLTSHEFVICQEVKHKPLILSEFTGTYSSLRACIGINPWNTKQVADAIYKAIMMDEGEAFERWKDLRRQVMAQDAQHWIQSLLGRLERAHIDQQRRNNLFVPRLEIGQSEWRASKSRLILLDLEGTLMRDDPLLDYAKGFEVPEEVINVLYQLTEDPKNRVYVLSGKGTQDLTKVVESVPRVGLVAENGCAVMYAGSAPHEHPLHISDHYSHKGAPKSWTSLVAGINMSWRDPVIEILRYFTERTPGSWLEDRGASILWRFWSEGFDEKTAQHNKDFLWARRQAAEVQNLIYDSLGERFSLRIIPGKTSFLIMPKNTSRASAIQHYNTHLLHPFGLGSFDLVVCIGQDDNLFAFINSLDLPFAPITCTSAGHSGDMQHGHNSHSVGVGSEANYYVNGPKDVYDSLYDILAFRGRDQKWGVPAMVDV</sequence>
<dbReference type="GO" id="GO:0003825">
    <property type="term" value="F:alpha,alpha-trehalose-phosphate synthase (UDP-forming) activity"/>
    <property type="evidence" value="ECO:0007669"/>
    <property type="project" value="TreeGrafter"/>
</dbReference>
<dbReference type="InParanoid" id="A0A316V9L1"/>
<dbReference type="GO" id="GO:0005829">
    <property type="term" value="C:cytosol"/>
    <property type="evidence" value="ECO:0007669"/>
    <property type="project" value="TreeGrafter"/>
</dbReference>
<dbReference type="GO" id="GO:0005946">
    <property type="term" value="C:alpha,alpha-trehalose-phosphate synthase complex (UDP-forming)"/>
    <property type="evidence" value="ECO:0007669"/>
    <property type="project" value="TreeGrafter"/>
</dbReference>
<dbReference type="Pfam" id="PF02358">
    <property type="entry name" value="Trehalose_PPase"/>
    <property type="match status" value="1"/>
</dbReference>
<dbReference type="Gene3D" id="3.40.50.2000">
    <property type="entry name" value="Glycogen Phosphorylase B"/>
    <property type="match status" value="2"/>
</dbReference>
<reference evidence="2 3" key="1">
    <citation type="journal article" date="2018" name="Mol. Biol. Evol.">
        <title>Broad Genomic Sampling Reveals a Smut Pathogenic Ancestry of the Fungal Clade Ustilaginomycotina.</title>
        <authorList>
            <person name="Kijpornyongpan T."/>
            <person name="Mondo S.J."/>
            <person name="Barry K."/>
            <person name="Sandor L."/>
            <person name="Lee J."/>
            <person name="Lipzen A."/>
            <person name="Pangilinan J."/>
            <person name="LaButti K."/>
            <person name="Hainaut M."/>
            <person name="Henrissat B."/>
            <person name="Grigoriev I.V."/>
            <person name="Spatafora J.W."/>
            <person name="Aime M.C."/>
        </authorList>
    </citation>
    <scope>NUCLEOTIDE SEQUENCE [LARGE SCALE GENOMIC DNA]</scope>
    <source>
        <strain evidence="2 3">MCA 3882</strain>
    </source>
</reference>
<dbReference type="Gene3D" id="3.40.50.1000">
    <property type="entry name" value="HAD superfamily/HAD-like"/>
    <property type="match status" value="1"/>
</dbReference>
<dbReference type="AlphaFoldDB" id="A0A316V9L1"/>
<dbReference type="OrthoDB" id="755951at2759"/>
<dbReference type="FunCoup" id="A0A316V9L1">
    <property type="interactions" value="22"/>
</dbReference>
<protein>
    <submittedName>
        <fullName evidence="2">Uncharacterized protein</fullName>
    </submittedName>
</protein>
<comment type="similarity">
    <text evidence="1">In the N-terminal section; belongs to the glycosyltransferase 20 family.</text>
</comment>
<dbReference type="GeneID" id="37019158"/>
<dbReference type="CDD" id="cd03788">
    <property type="entry name" value="GT20_TPS"/>
    <property type="match status" value="1"/>
</dbReference>
<dbReference type="InterPro" id="IPR036412">
    <property type="entry name" value="HAD-like_sf"/>
</dbReference>
<dbReference type="InterPro" id="IPR001830">
    <property type="entry name" value="Glyco_trans_20"/>
</dbReference>
<dbReference type="PANTHER" id="PTHR10788:SF15">
    <property type="entry name" value="TREHALOSE SYNTHASE COMPLEX REGULATORY SUBUNIT TPS3-RELATED"/>
    <property type="match status" value="1"/>
</dbReference>
<evidence type="ECO:0000313" key="2">
    <source>
        <dbReference type="EMBL" id="PWN34299.1"/>
    </source>
</evidence>
<keyword evidence="3" id="KW-1185">Reference proteome</keyword>
<accession>A0A316V9L1</accession>